<sequence>MDADGHIVLAGTALSSLDGQTHGGLNDILLMSYTSSGDHRWTLLHGSSSAEAAWGLQTFADGSVVVGGYSTSSLDGEAYAGSNDIMVALFQAESCWQGLSATLQLEGVKGGGGSLEVSITAHLTLEKAQKAKEAGTVFFDGVASCVASFGHTSSLTFPARCQETADIDEKVVVRGDVYKMAQSVSRGVLSGETGPGYAYATALSGGREHLAVKMVTHSWRNKFTHLLAGVLADALDAEKYDEIAQSLREHEFGKLTKALQKKGKLDVRYWICAFSVNQHAGICATPPPTDSTGHAITPCSCTTAKHFEGDLSEMNKFDDMMAYLKKSFRQQGKARLEQVVALEADFSLLTRVWCLAELYKAHELHLPQARDLCLDRLARLDVLEAEASFPADKELVLGKIDDAAAFNVALQDLVLHRLDSFLQSNRARSAAALLDEVVLASLSIAI</sequence>
<protein>
    <submittedName>
        <fullName evidence="1">SYT4 protein</fullName>
    </submittedName>
</protein>
<dbReference type="AlphaFoldDB" id="A0A812PUM6"/>
<gene>
    <name evidence="1" type="primary">SYT4</name>
    <name evidence="1" type="ORF">SPIL2461_LOCUS8993</name>
</gene>
<comment type="caution">
    <text evidence="1">The sequence shown here is derived from an EMBL/GenBank/DDBJ whole genome shotgun (WGS) entry which is preliminary data.</text>
</comment>
<organism evidence="1 2">
    <name type="scientific">Symbiodinium pilosum</name>
    <name type="common">Dinoflagellate</name>
    <dbReference type="NCBI Taxonomy" id="2952"/>
    <lineage>
        <taxon>Eukaryota</taxon>
        <taxon>Sar</taxon>
        <taxon>Alveolata</taxon>
        <taxon>Dinophyceae</taxon>
        <taxon>Suessiales</taxon>
        <taxon>Symbiodiniaceae</taxon>
        <taxon>Symbiodinium</taxon>
    </lineage>
</organism>
<evidence type="ECO:0000313" key="1">
    <source>
        <dbReference type="EMBL" id="CAE7370308.1"/>
    </source>
</evidence>
<reference evidence="1" key="1">
    <citation type="submission" date="2021-02" db="EMBL/GenBank/DDBJ databases">
        <authorList>
            <person name="Dougan E. K."/>
            <person name="Rhodes N."/>
            <person name="Thang M."/>
            <person name="Chan C."/>
        </authorList>
    </citation>
    <scope>NUCLEOTIDE SEQUENCE</scope>
</reference>
<proteinExistence type="predicted"/>
<evidence type="ECO:0000313" key="2">
    <source>
        <dbReference type="Proteomes" id="UP000649617"/>
    </source>
</evidence>
<dbReference type="OrthoDB" id="413223at2759"/>
<dbReference type="Proteomes" id="UP000649617">
    <property type="component" value="Unassembled WGS sequence"/>
</dbReference>
<name>A0A812PUM6_SYMPI</name>
<accession>A0A812PUM6</accession>
<dbReference type="EMBL" id="CAJNIZ010015180">
    <property type="protein sequence ID" value="CAE7370308.1"/>
    <property type="molecule type" value="Genomic_DNA"/>
</dbReference>
<keyword evidence="2" id="KW-1185">Reference proteome</keyword>